<accession>A0A1I6CQE1</accession>
<proteinExistence type="predicted"/>
<feature type="domain" description="DUF362" evidence="1">
    <location>
        <begin position="37"/>
        <end position="236"/>
    </location>
</feature>
<evidence type="ECO:0000259" key="1">
    <source>
        <dbReference type="Pfam" id="PF04015"/>
    </source>
</evidence>
<dbReference type="Proteomes" id="UP000199584">
    <property type="component" value="Unassembled WGS sequence"/>
</dbReference>
<dbReference type="InterPro" id="IPR007160">
    <property type="entry name" value="DUF362"/>
</dbReference>
<dbReference type="RefSeq" id="WP_092481580.1">
    <property type="nucleotide sequence ID" value="NZ_FOYM01000001.1"/>
</dbReference>
<gene>
    <name evidence="2" type="ORF">SAMN05660706_101185</name>
</gene>
<protein>
    <submittedName>
        <fullName evidence="2">Uncharacterized conserved protein, DUF362 family</fullName>
    </submittedName>
</protein>
<dbReference type="OrthoDB" id="9785671at2"/>
<dbReference type="EMBL" id="FOYM01000001">
    <property type="protein sequence ID" value="SFQ95385.1"/>
    <property type="molecule type" value="Genomic_DNA"/>
</dbReference>
<dbReference type="Pfam" id="PF04015">
    <property type="entry name" value="DUF362"/>
    <property type="match status" value="1"/>
</dbReference>
<dbReference type="AlphaFoldDB" id="A0A1I6CQE1"/>
<sequence>MEKNRVAVVRYTPGKKAVEKAISLCEGIKDLKPYHKVMIKPNVVLGGKVYKNLLKGVVTNTVILEELILFLKDFGCTDICIGEGSVLLPDLGVDTATAFNYSGITELAKRYEVKLMDFYQYPFESVTFEGKKVDISLPVLESDYIINVPVLKTHNQTKVSLSIKNLKGVLSFKSKKSFHDLNLERYIALLGSYIQPQLNIVDGIYTVNNGPVSSDWQQVGIVLAGNDPLSVDVVGATILGFAPHDVGHLREYADITGGSLDIDNLDIKGEPLESIHLETRWDEPWPEQILKLHGIQGVSIPAPGQSLCSSCGFGIAMALHMFFREVPGQKFDKVEIRMSRDVKVSPGSKNVFLLGKCAINANKHIINAVKIKGCPPSINDCYNSFKEHMVIAT</sequence>
<evidence type="ECO:0000313" key="3">
    <source>
        <dbReference type="Proteomes" id="UP000199584"/>
    </source>
</evidence>
<organism evidence="2 3">
    <name type="scientific">Desulfoscipio geothermicus DSM 3669</name>
    <dbReference type="NCBI Taxonomy" id="1121426"/>
    <lineage>
        <taxon>Bacteria</taxon>
        <taxon>Bacillati</taxon>
        <taxon>Bacillota</taxon>
        <taxon>Clostridia</taxon>
        <taxon>Eubacteriales</taxon>
        <taxon>Desulfallaceae</taxon>
        <taxon>Desulfoscipio</taxon>
    </lineage>
</organism>
<name>A0A1I6CQE1_9FIRM</name>
<dbReference type="STRING" id="39060.SAMN05660706_101185"/>
<reference evidence="3" key="1">
    <citation type="submission" date="2016-10" db="EMBL/GenBank/DDBJ databases">
        <authorList>
            <person name="Varghese N."/>
            <person name="Submissions S."/>
        </authorList>
    </citation>
    <scope>NUCLEOTIDE SEQUENCE [LARGE SCALE GENOMIC DNA]</scope>
    <source>
        <strain evidence="3">DSM 3669</strain>
    </source>
</reference>
<evidence type="ECO:0000313" key="2">
    <source>
        <dbReference type="EMBL" id="SFQ95385.1"/>
    </source>
</evidence>
<keyword evidence="3" id="KW-1185">Reference proteome</keyword>